<dbReference type="InterPro" id="IPR025333">
    <property type="entry name" value="DUF4239"/>
</dbReference>
<evidence type="ECO:0000256" key="1">
    <source>
        <dbReference type="SAM" id="Phobius"/>
    </source>
</evidence>
<keyword evidence="1" id="KW-0812">Transmembrane</keyword>
<keyword evidence="3" id="KW-1185">Reference proteome</keyword>
<dbReference type="Proteomes" id="UP001324634">
    <property type="component" value="Chromosome"/>
</dbReference>
<protein>
    <recommendedName>
        <fullName evidence="4">DUF4239 domain-containing protein</fullName>
    </recommendedName>
</protein>
<feature type="transmembrane region" description="Helical" evidence="1">
    <location>
        <begin position="156"/>
        <end position="173"/>
    </location>
</feature>
<accession>A0AAX4HJJ0</accession>
<dbReference type="EMBL" id="CP139487">
    <property type="protein sequence ID" value="WPU63204.1"/>
    <property type="molecule type" value="Genomic_DNA"/>
</dbReference>
<keyword evidence="1" id="KW-0472">Membrane</keyword>
<sequence length="230" mass="26623">MWGKRVRESSPLETFKVSEIITTSSFAMLSLILGFTYSMAVSRFELRRKLVIDEANAISSTYLRGKIIHVDAAKYKQLYRRYLDLRIESYDSYDNPERMAEIKKETGLIQKEIFTDFEVITLKNRGALESAYLYAMTDMFDSEFERSIALDVNLPPSIYMIILMIAIVTIGMLNYDRGYSQKESHWAMTLFIIVFAVIVCFIHDLDHPHTGAVQISQEALLMLRNSWVVQ</sequence>
<dbReference type="KEGG" id="psti:SOO65_10960"/>
<dbReference type="RefSeq" id="WP_321389478.1">
    <property type="nucleotide sequence ID" value="NZ_CP139487.1"/>
</dbReference>
<dbReference type="AlphaFoldDB" id="A0AAX4HJJ0"/>
<feature type="transmembrane region" description="Helical" evidence="1">
    <location>
        <begin position="185"/>
        <end position="202"/>
    </location>
</feature>
<reference evidence="2 3" key="1">
    <citation type="submission" date="2023-11" db="EMBL/GenBank/DDBJ databases">
        <title>Peredibacter starrii A3.12.</title>
        <authorList>
            <person name="Mitchell R.J."/>
        </authorList>
    </citation>
    <scope>NUCLEOTIDE SEQUENCE [LARGE SCALE GENOMIC DNA]</scope>
    <source>
        <strain evidence="2 3">A3.12</strain>
    </source>
</reference>
<feature type="transmembrane region" description="Helical" evidence="1">
    <location>
        <begin position="20"/>
        <end position="40"/>
    </location>
</feature>
<evidence type="ECO:0000313" key="3">
    <source>
        <dbReference type="Proteomes" id="UP001324634"/>
    </source>
</evidence>
<dbReference type="Pfam" id="PF14023">
    <property type="entry name" value="Bestrophin-like"/>
    <property type="match status" value="1"/>
</dbReference>
<organism evidence="2 3">
    <name type="scientific">Peredibacter starrii</name>
    <dbReference type="NCBI Taxonomy" id="28202"/>
    <lineage>
        <taxon>Bacteria</taxon>
        <taxon>Pseudomonadati</taxon>
        <taxon>Bdellovibrionota</taxon>
        <taxon>Bacteriovoracia</taxon>
        <taxon>Bacteriovoracales</taxon>
        <taxon>Bacteriovoracaceae</taxon>
        <taxon>Peredibacter</taxon>
    </lineage>
</organism>
<gene>
    <name evidence="2" type="ORF">SOO65_10960</name>
</gene>
<name>A0AAX4HJJ0_9BACT</name>
<proteinExistence type="predicted"/>
<evidence type="ECO:0008006" key="4">
    <source>
        <dbReference type="Google" id="ProtNLM"/>
    </source>
</evidence>
<evidence type="ECO:0000313" key="2">
    <source>
        <dbReference type="EMBL" id="WPU63204.1"/>
    </source>
</evidence>
<keyword evidence="1" id="KW-1133">Transmembrane helix</keyword>